<gene>
    <name evidence="2" type="ORF">DBV15_09433</name>
</gene>
<accession>A0A4S2L0X7</accession>
<dbReference type="AlphaFoldDB" id="A0A4S2L0X7"/>
<reference evidence="2 3" key="1">
    <citation type="journal article" date="2019" name="Philos. Trans. R. Soc. Lond., B, Biol. Sci.">
        <title>Ant behaviour and brain gene expression of defending hosts depend on the ecological success of the intruding social parasite.</title>
        <authorList>
            <person name="Kaur R."/>
            <person name="Stoldt M."/>
            <person name="Jongepier E."/>
            <person name="Feldmeyer B."/>
            <person name="Menzel F."/>
            <person name="Bornberg-Bauer E."/>
            <person name="Foitzik S."/>
        </authorList>
    </citation>
    <scope>NUCLEOTIDE SEQUENCE [LARGE SCALE GENOMIC DNA]</scope>
    <source>
        <tissue evidence="2">Whole body</tissue>
    </source>
</reference>
<sequence length="226" mass="25719">MQVIRVEENIDRAKHESVYINQQPDFRIDIIYAETCGVPQDVSGTTRVVRVIAETRTKKVVHGICSYFDFAAVLRYALGCSERDGYAVYAPHRNSGRQMSGSLARTKLQHVRWIIRRLLLRESRSHSISQTVSALTARSRSSSSDSTRRREALRQGFGSRTKAQSRSAAAPVAIFLNDQPIVESPWKLAHRKAARPRRHSCLPRLCSFTYEARHPGCWSPKVRRKS</sequence>
<evidence type="ECO:0000313" key="3">
    <source>
        <dbReference type="Proteomes" id="UP000310200"/>
    </source>
</evidence>
<evidence type="ECO:0000256" key="1">
    <source>
        <dbReference type="SAM" id="MobiDB-lite"/>
    </source>
</evidence>
<dbReference type="Proteomes" id="UP000310200">
    <property type="component" value="Unassembled WGS sequence"/>
</dbReference>
<proteinExistence type="predicted"/>
<organism evidence="2 3">
    <name type="scientific">Temnothorax longispinosus</name>
    <dbReference type="NCBI Taxonomy" id="300112"/>
    <lineage>
        <taxon>Eukaryota</taxon>
        <taxon>Metazoa</taxon>
        <taxon>Ecdysozoa</taxon>
        <taxon>Arthropoda</taxon>
        <taxon>Hexapoda</taxon>
        <taxon>Insecta</taxon>
        <taxon>Pterygota</taxon>
        <taxon>Neoptera</taxon>
        <taxon>Endopterygota</taxon>
        <taxon>Hymenoptera</taxon>
        <taxon>Apocrita</taxon>
        <taxon>Aculeata</taxon>
        <taxon>Formicoidea</taxon>
        <taxon>Formicidae</taxon>
        <taxon>Myrmicinae</taxon>
        <taxon>Temnothorax</taxon>
    </lineage>
</organism>
<comment type="caution">
    <text evidence="2">The sequence shown here is derived from an EMBL/GenBank/DDBJ whole genome shotgun (WGS) entry which is preliminary data.</text>
</comment>
<protein>
    <submittedName>
        <fullName evidence="2">Uncharacterized protein</fullName>
    </submittedName>
</protein>
<dbReference type="EMBL" id="QBLH01000339">
    <property type="protein sequence ID" value="TGZ56392.1"/>
    <property type="molecule type" value="Genomic_DNA"/>
</dbReference>
<keyword evidence="3" id="KW-1185">Reference proteome</keyword>
<feature type="region of interest" description="Disordered" evidence="1">
    <location>
        <begin position="131"/>
        <end position="164"/>
    </location>
</feature>
<name>A0A4S2L0X7_9HYME</name>
<evidence type="ECO:0000313" key="2">
    <source>
        <dbReference type="EMBL" id="TGZ56392.1"/>
    </source>
</evidence>